<gene>
    <name evidence="1" type="ORF">C2857_003808</name>
</gene>
<proteinExistence type="predicted"/>
<protein>
    <submittedName>
        <fullName evidence="1">Uncharacterized protein</fullName>
    </submittedName>
</protein>
<dbReference type="Proteomes" id="UP000594364">
    <property type="component" value="Chromosome 4"/>
</dbReference>
<name>A0A7S9PWP8_EPIFF</name>
<sequence>MASPMAAEGYLIKTDPGLPDSLGWKGPAQYSLNMGKPFCGISQDTARSGSAFNGFMLYDRAMQMQVRDGGTLLFVVAEAHFFVEQPGGYHDAGIHFMRLVLDDDGNAVRNFGCSMTTNLSPVFGLVPDGENTLGASPSAQSFV</sequence>
<evidence type="ECO:0000313" key="1">
    <source>
        <dbReference type="EMBL" id="QPH05799.1"/>
    </source>
</evidence>
<evidence type="ECO:0000313" key="2">
    <source>
        <dbReference type="Proteomes" id="UP000594364"/>
    </source>
</evidence>
<organism evidence="1 2">
    <name type="scientific">Epichloe festucae (strain Fl1)</name>
    <dbReference type="NCBI Taxonomy" id="877507"/>
    <lineage>
        <taxon>Eukaryota</taxon>
        <taxon>Fungi</taxon>
        <taxon>Dikarya</taxon>
        <taxon>Ascomycota</taxon>
        <taxon>Pezizomycotina</taxon>
        <taxon>Sordariomycetes</taxon>
        <taxon>Hypocreomycetidae</taxon>
        <taxon>Hypocreales</taxon>
        <taxon>Clavicipitaceae</taxon>
        <taxon>Epichloe</taxon>
    </lineage>
</organism>
<keyword evidence="2" id="KW-1185">Reference proteome</keyword>
<accession>A0A7S9PWP8</accession>
<dbReference type="EMBL" id="CP031388">
    <property type="protein sequence ID" value="QPH05799.1"/>
    <property type="molecule type" value="Genomic_DNA"/>
</dbReference>
<reference evidence="1 2" key="1">
    <citation type="journal article" date="2018" name="PLoS Genet.">
        <title>Repeat elements organise 3D genome structure and mediate transcription in the filamentous fungus Epichloe festucae.</title>
        <authorList>
            <person name="Winter D.J."/>
            <person name="Ganley A.R.D."/>
            <person name="Young C.A."/>
            <person name="Liachko I."/>
            <person name="Schardl C.L."/>
            <person name="Dupont P.Y."/>
            <person name="Berry D."/>
            <person name="Ram A."/>
            <person name="Scott B."/>
            <person name="Cox M.P."/>
        </authorList>
    </citation>
    <scope>NUCLEOTIDE SEQUENCE [LARGE SCALE GENOMIC DNA]</scope>
    <source>
        <strain evidence="1 2">Fl1</strain>
    </source>
</reference>
<dbReference type="AlphaFoldDB" id="A0A7S9PWP8"/>